<name>T1AJV9_9ZZZZ</name>
<feature type="non-terminal residue" evidence="1">
    <location>
        <position position="1"/>
    </location>
</feature>
<accession>T1AJV9</accession>
<reference evidence="1" key="2">
    <citation type="journal article" date="2014" name="ISME J.">
        <title>Microbial stratification in low pH oxic and suboxic macroscopic growths along an acid mine drainage.</title>
        <authorList>
            <person name="Mendez-Garcia C."/>
            <person name="Mesa V."/>
            <person name="Sprenger R.R."/>
            <person name="Richter M."/>
            <person name="Diez M.S."/>
            <person name="Solano J."/>
            <person name="Bargiela R."/>
            <person name="Golyshina O.V."/>
            <person name="Manteca A."/>
            <person name="Ramos J.L."/>
            <person name="Gallego J.R."/>
            <person name="Llorente I."/>
            <person name="Martins Dos Santos V.A."/>
            <person name="Jensen O.N."/>
            <person name="Pelaez A.I."/>
            <person name="Sanchez J."/>
            <person name="Ferrer M."/>
        </authorList>
    </citation>
    <scope>NUCLEOTIDE SEQUENCE</scope>
</reference>
<gene>
    <name evidence="1" type="ORF">B2A_04733</name>
</gene>
<comment type="caution">
    <text evidence="1">The sequence shown here is derived from an EMBL/GenBank/DDBJ whole genome shotgun (WGS) entry which is preliminary data.</text>
</comment>
<evidence type="ECO:0000313" key="1">
    <source>
        <dbReference type="EMBL" id="EQD57582.1"/>
    </source>
</evidence>
<proteinExistence type="predicted"/>
<dbReference type="EMBL" id="AUZZ01003208">
    <property type="protein sequence ID" value="EQD57582.1"/>
    <property type="molecule type" value="Genomic_DNA"/>
</dbReference>
<protein>
    <submittedName>
        <fullName evidence="1">Uncharacterized protein</fullName>
    </submittedName>
</protein>
<dbReference type="AlphaFoldDB" id="T1AJV9"/>
<reference evidence="1" key="1">
    <citation type="submission" date="2013-08" db="EMBL/GenBank/DDBJ databases">
        <authorList>
            <person name="Mendez C."/>
            <person name="Richter M."/>
            <person name="Ferrer M."/>
            <person name="Sanchez J."/>
        </authorList>
    </citation>
    <scope>NUCLEOTIDE SEQUENCE</scope>
</reference>
<sequence length="67" mass="7139">DIPTATAKMRLVQLADEIVSLLASDPDANVRLTVEISAEFPQGASDGVKRAVSENARSLGLKTADWE</sequence>
<organism evidence="1">
    <name type="scientific">mine drainage metagenome</name>
    <dbReference type="NCBI Taxonomy" id="410659"/>
    <lineage>
        <taxon>unclassified sequences</taxon>
        <taxon>metagenomes</taxon>
        <taxon>ecological metagenomes</taxon>
    </lineage>
</organism>